<feature type="region of interest" description="Disordered" evidence="2">
    <location>
        <begin position="39"/>
        <end position="109"/>
    </location>
</feature>
<feature type="region of interest" description="Disordered" evidence="2">
    <location>
        <begin position="124"/>
        <end position="160"/>
    </location>
</feature>
<evidence type="ECO:0000313" key="5">
    <source>
        <dbReference type="Proteomes" id="UP001189429"/>
    </source>
</evidence>
<accession>A0ABN9U1Y3</accession>
<feature type="transmembrane region" description="Helical" evidence="3">
    <location>
        <begin position="467"/>
        <end position="500"/>
    </location>
</feature>
<feature type="region of interest" description="Disordered" evidence="2">
    <location>
        <begin position="1911"/>
        <end position="1931"/>
    </location>
</feature>
<dbReference type="Proteomes" id="UP001189429">
    <property type="component" value="Unassembled WGS sequence"/>
</dbReference>
<feature type="compositionally biased region" description="Basic and acidic residues" evidence="2">
    <location>
        <begin position="1674"/>
        <end position="1698"/>
    </location>
</feature>
<reference evidence="4" key="1">
    <citation type="submission" date="2023-10" db="EMBL/GenBank/DDBJ databases">
        <authorList>
            <person name="Chen Y."/>
            <person name="Shah S."/>
            <person name="Dougan E. K."/>
            <person name="Thang M."/>
            <person name="Chan C."/>
        </authorList>
    </citation>
    <scope>NUCLEOTIDE SEQUENCE [LARGE SCALE GENOMIC DNA]</scope>
</reference>
<keyword evidence="3" id="KW-0472">Membrane</keyword>
<sequence>MAAERTDDDLDPRQTHDGGQSTVHAVMDTLLRQESFGLSEEVDTVWPKEGSATAQAGWQSSWKDSRPTQKAAEDGTGPFGARLVAEKQLDGRAGSSWASGATWGSSHAWDSNATEASAWGRNDWRSGEQQQTDTWNPGWNHTADDKLRSSAGKREPNFDQRYSDWGDSKLGKDFTDPEKWSSWAGYRMRRRKVLRWRFLTDAPTHKQADRLFRTPNQDLQRKLEDIDDAALCGPRGIDTIIQHFDLLSGEWQGDERRKTTWKLMFLEEGVGLDEKTVQMVKVLMKDQRSHAAALNAMPEMDITHREHLRARPKTYATMSSGDGRSATAPAPSMPTYQVEDDDSLIDYSGVSSLNSEGEAEVWATPGAADAALAALNQERGKTWKQNRDLKRQLKVDRKFYGRSASAGARGADGREKPGRPGRRAAGGTFRPRKGRLQLQELIKRTRCRLRRQKGHWSRERPKRQAVVLTLMGVVVVGLAAVLPVVAVLADVLVVAAAVAVGPRRKRAGRNRAGRKRASAEQGLGGTGLAEQVRGQCAPQGSPLRDVETSEGASLQFWRRGALVIDQFAKARAAPEQQEGHLRVQGLHCRQGRFSIRQQVSDGRELLASCLASGGCESVQQVLGSQSRRARGGAFWAGAQGLGHGVGRERWRGQERVQVPERLGRPLRESPPLRQPETEGTAGGARGAGADGALSQVASLRGLGDRAAAGAAPGARAPRAKSVAQHCLEGRGGHGATIKGDWCYRLIVSAKYDAIVKHPEWYPGLTPNSSFREFQAHFHHKGKASCLAPCSTTDDAWAIQAALGTAAPGLPVHPGCFVRVPSGCKAHRVGRGLWQHDRWAEGGNATEAACKARRHYWNRLCAVRDAKMLFVPVQPAQPAEPRSEAPPPDAAPGKGIHQATSRVEEQMLALVQSEQSLQENCRDAKEGDWCWRTVMYAKSEGVRRHPSWYFGLANNASFAEVQAHLHRNGKANCSAPCSTSAHELASLTISAEAEAEVRKVEAEAKKMAEVHAMAKARATTETEVKENAKAYAQAKAKEEAAAKAKAEAEAEKKAEAEAKEKEAAKKKAEAEIEAQALREAKAVAEARAKAEAEANAKAEAEAEAKAEAKAKEEAKTKIEVEARAKAEAEARAKAEVGIKLKAQAEADAKAEAKAKEEAKAKAEADARAKADSEARARVEAEMKARAEADAKAEAKAKEEAKTKAEVEARAKVEAEARAKAEAEMKAKAEADAKAEAKAKEEAKAKAEVEARAKAEAEARAKAEAEMKVKAEATARAQERAKGETKARAKVEAKAGAETKAKAVTESKAKAEAQAKAQAEEKAEARARAETEAMEVAKVDAKTRAQSEAKGGAEATAKADAEVEAKKEDMHSLKETAGKQDGLSLIIDSYPDGVGCFMQLPTGCAKHPNKNHMWRNRWWAEDINLTKAHCEARKSHWEKYCGTSDVKMVFVDRPSAEDETEAQAKGEAAVRKQSEAEVAASEESEASRRAEADVLLSAQLRSMMEAESEARLELRSMREAEARARSEVDAKAMAEANAKLEAELTAMAQAEAVAEAEAKAEEAERKAEEAEARAEEVAEAQAKKEAESQARLEAQEQALAKAEAKAKEAEARAEQEAKGRAETKARVEFREQELAKAEAELKEAEANAAKEAEAKAEEEAEAAATIHAQAQALAEAKAEATEAQAKAEEEAEVSAEREAEAQATLDAQAQALAEAKAEAAEAQAKAEEEAEVSAEREADVQATLDAQAQALAEAKAEAAEAQAKAEEEAEVSAEREADAQATLDAQAQALAEAKAKLRAVANTLAEASERVEAAEATAEEARAKAEAKAKLDAEVKTKEEQGTTAKAEAAAKEPTRPPPCLPALPPGASARLAEWASAAEALADAAPRGRRGPTRSRCPCSWRASWGCRRIVWGPGHEGDRRSRRGVPRRRGLPLVPSVDAGAVAAGQPAVLRRGGRGDLREVFAGGAGRGCGQSPQGGPGARGGGRPVRGLGVVISRQAYRGTSSPTG</sequence>
<feature type="compositionally biased region" description="Polar residues" evidence="2">
    <location>
        <begin position="52"/>
        <end position="62"/>
    </location>
</feature>
<feature type="compositionally biased region" description="Basic and acidic residues" evidence="2">
    <location>
        <begin position="1336"/>
        <end position="1345"/>
    </location>
</feature>
<feature type="region of interest" description="Disordered" evidence="2">
    <location>
        <begin position="404"/>
        <end position="429"/>
    </location>
</feature>
<evidence type="ECO:0000256" key="2">
    <source>
        <dbReference type="SAM" id="MobiDB-lite"/>
    </source>
</evidence>
<organism evidence="4 5">
    <name type="scientific">Prorocentrum cordatum</name>
    <dbReference type="NCBI Taxonomy" id="2364126"/>
    <lineage>
        <taxon>Eukaryota</taxon>
        <taxon>Sar</taxon>
        <taxon>Alveolata</taxon>
        <taxon>Dinophyceae</taxon>
        <taxon>Prorocentrales</taxon>
        <taxon>Prorocentraceae</taxon>
        <taxon>Prorocentrum</taxon>
    </lineage>
</organism>
<feature type="compositionally biased region" description="Pro residues" evidence="2">
    <location>
        <begin position="1854"/>
        <end position="1863"/>
    </location>
</feature>
<feature type="region of interest" description="Disordered" evidence="2">
    <location>
        <begin position="504"/>
        <end position="526"/>
    </location>
</feature>
<feature type="compositionally biased region" description="Low complexity" evidence="2">
    <location>
        <begin position="1699"/>
        <end position="1712"/>
    </location>
</feature>
<feature type="region of interest" description="Disordered" evidence="2">
    <location>
        <begin position="1"/>
        <end position="24"/>
    </location>
</feature>
<gene>
    <name evidence="4" type="ORF">PCOR1329_LOCUS43672</name>
</gene>
<feature type="region of interest" description="Disordered" evidence="2">
    <location>
        <begin position="650"/>
        <end position="689"/>
    </location>
</feature>
<feature type="compositionally biased region" description="Acidic residues" evidence="2">
    <location>
        <begin position="1"/>
        <end position="10"/>
    </location>
</feature>
<comment type="caution">
    <text evidence="4">The sequence shown here is derived from an EMBL/GenBank/DDBJ whole genome shotgun (WGS) entry which is preliminary data.</text>
</comment>
<feature type="compositionally biased region" description="Gly residues" evidence="2">
    <location>
        <begin position="1964"/>
        <end position="1986"/>
    </location>
</feature>
<feature type="region of interest" description="Disordered" evidence="2">
    <location>
        <begin position="1749"/>
        <end position="1778"/>
    </location>
</feature>
<dbReference type="PANTHER" id="PTHR34403:SF16">
    <property type="entry name" value="GLYCINE, ALANINE AND ASPARAGINE-RICH PROTEIN-LIKE"/>
    <property type="match status" value="1"/>
</dbReference>
<keyword evidence="3" id="KW-1133">Transmembrane helix</keyword>
<feature type="compositionally biased region" description="Basic residues" evidence="2">
    <location>
        <begin position="504"/>
        <end position="516"/>
    </location>
</feature>
<name>A0ABN9U1Y3_9DINO</name>
<feature type="region of interest" description="Disordered" evidence="2">
    <location>
        <begin position="1148"/>
        <end position="1172"/>
    </location>
</feature>
<feature type="compositionally biased region" description="Low complexity" evidence="2">
    <location>
        <begin position="1660"/>
        <end position="1673"/>
    </location>
</feature>
<feature type="compositionally biased region" description="Basic residues" evidence="2">
    <location>
        <begin position="1920"/>
        <end position="1930"/>
    </location>
</feature>
<keyword evidence="1" id="KW-0175">Coiled coil</keyword>
<proteinExistence type="predicted"/>
<feature type="compositionally biased region" description="Basic and acidic residues" evidence="2">
    <location>
        <begin position="142"/>
        <end position="160"/>
    </location>
</feature>
<protein>
    <submittedName>
        <fullName evidence="4">Uncharacterized protein</fullName>
    </submittedName>
</protein>
<feature type="compositionally biased region" description="Low complexity" evidence="2">
    <location>
        <begin position="91"/>
        <end position="109"/>
    </location>
</feature>
<feature type="region of interest" description="Disordered" evidence="2">
    <location>
        <begin position="874"/>
        <end position="894"/>
    </location>
</feature>
<feature type="region of interest" description="Disordered" evidence="2">
    <location>
        <begin position="1639"/>
        <end position="1737"/>
    </location>
</feature>
<feature type="region of interest" description="Disordered" evidence="2">
    <location>
        <begin position="1809"/>
        <end position="1865"/>
    </location>
</feature>
<evidence type="ECO:0000256" key="1">
    <source>
        <dbReference type="SAM" id="Coils"/>
    </source>
</evidence>
<feature type="compositionally biased region" description="Basic and acidic residues" evidence="2">
    <location>
        <begin position="1639"/>
        <end position="1655"/>
    </location>
</feature>
<feature type="compositionally biased region" description="Polar residues" evidence="2">
    <location>
        <begin position="127"/>
        <end position="139"/>
    </location>
</feature>
<feature type="region of interest" description="Disordered" evidence="2">
    <location>
        <begin position="1551"/>
        <end position="1624"/>
    </location>
</feature>
<evidence type="ECO:0000256" key="3">
    <source>
        <dbReference type="SAM" id="Phobius"/>
    </source>
</evidence>
<feature type="coiled-coil region" evidence="1">
    <location>
        <begin position="1292"/>
        <end position="1330"/>
    </location>
</feature>
<feature type="compositionally biased region" description="Basic and acidic residues" evidence="2">
    <location>
        <begin position="1600"/>
        <end position="1624"/>
    </location>
</feature>
<feature type="compositionally biased region" description="Gly residues" evidence="2">
    <location>
        <begin position="680"/>
        <end position="689"/>
    </location>
</feature>
<feature type="compositionally biased region" description="Basic and acidic residues" evidence="2">
    <location>
        <begin position="650"/>
        <end position="667"/>
    </location>
</feature>
<feature type="compositionally biased region" description="Basic and acidic residues" evidence="2">
    <location>
        <begin position="1713"/>
        <end position="1737"/>
    </location>
</feature>
<dbReference type="PANTHER" id="PTHR34403">
    <property type="entry name" value="TOL-PAL SYSTEM PROTEIN TOLA"/>
    <property type="match status" value="1"/>
</dbReference>
<feature type="compositionally biased region" description="Basic and acidic residues" evidence="2">
    <location>
        <begin position="1554"/>
        <end position="1592"/>
    </location>
</feature>
<evidence type="ECO:0000313" key="4">
    <source>
        <dbReference type="EMBL" id="CAK0851532.1"/>
    </source>
</evidence>
<feature type="region of interest" description="Disordered" evidence="2">
    <location>
        <begin position="1336"/>
        <end position="1356"/>
    </location>
</feature>
<keyword evidence="3" id="KW-0812">Transmembrane</keyword>
<feature type="compositionally biased region" description="Basic and acidic residues" evidence="2">
    <location>
        <begin position="1752"/>
        <end position="1776"/>
    </location>
</feature>
<feature type="region of interest" description="Disordered" evidence="2">
    <location>
        <begin position="1962"/>
        <end position="2007"/>
    </location>
</feature>
<feature type="compositionally biased region" description="Basic and acidic residues" evidence="2">
    <location>
        <begin position="1809"/>
        <end position="1839"/>
    </location>
</feature>
<keyword evidence="5" id="KW-1185">Reference proteome</keyword>
<dbReference type="InterPro" id="IPR050972">
    <property type="entry name" value="SDr-like"/>
</dbReference>
<dbReference type="EMBL" id="CAUYUJ010015249">
    <property type="protein sequence ID" value="CAK0851532.1"/>
    <property type="molecule type" value="Genomic_DNA"/>
</dbReference>
<feature type="compositionally biased region" description="Basic and acidic residues" evidence="2">
    <location>
        <begin position="63"/>
        <end position="73"/>
    </location>
</feature>